<dbReference type="InterPro" id="IPR036412">
    <property type="entry name" value="HAD-like_sf"/>
</dbReference>
<feature type="binding site" evidence="8">
    <location>
        <position position="21"/>
    </location>
    <ligand>
        <name>Mg(2+)</name>
        <dbReference type="ChEBI" id="CHEBI:18420"/>
    </ligand>
</feature>
<feature type="active site" description="Nucleophile" evidence="6">
    <location>
        <position position="19"/>
    </location>
</feature>
<evidence type="ECO:0000256" key="4">
    <source>
        <dbReference type="ARBA" id="ARBA00022801"/>
    </source>
</evidence>
<feature type="binding site" evidence="8">
    <location>
        <position position="191"/>
    </location>
    <ligand>
        <name>Mg(2+)</name>
        <dbReference type="ChEBI" id="CHEBI:18420"/>
    </ligand>
</feature>
<dbReference type="Pfam" id="PF06888">
    <property type="entry name" value="Put_Phosphatase"/>
    <property type="match status" value="1"/>
</dbReference>
<dbReference type="Ensembl" id="ENSPKIT00000030784.1">
    <property type="protein sequence ID" value="ENSPKIP00000006753.1"/>
    <property type="gene ID" value="ENSPKIG00000022908.1"/>
</dbReference>
<dbReference type="GO" id="GO:0016791">
    <property type="term" value="F:phosphatase activity"/>
    <property type="evidence" value="ECO:0007669"/>
    <property type="project" value="InterPro"/>
</dbReference>
<dbReference type="OrthoDB" id="10267182at2759"/>
<sequence length="255" mass="28633">MEDQSAPSGMSSRFLIIFDFDETIVHMNSDDAVVQVAPGKQLPDWLKDSFRPGHFNENTHRVLAYMAEQGVSVEAIRSAVEQIPPSPGILKLFQFLQAHPQDFETVLVSDANMYFIEAWLHRAGARQLFLKIFTNPASINTKGQLQLLPYHSHNCPSCPDNMCKQVILQDYLARRTKERGCPFQRVCYVGDGANDFCPSLALGPSDVAFPREGYPMHKMITVTQQGEPPGFKAAMVPWVSGEDVVAHLKRLVEER</sequence>
<evidence type="ECO:0000256" key="2">
    <source>
        <dbReference type="ARBA" id="ARBA00008541"/>
    </source>
</evidence>
<comment type="similarity">
    <text evidence="2">Belongs to the HAD-like hydrolase superfamily. PHOSPHO family.</text>
</comment>
<dbReference type="InterPro" id="IPR016965">
    <property type="entry name" value="Pase_PHOSPHO-typ"/>
</dbReference>
<dbReference type="PANTHER" id="PTHR20889">
    <property type="entry name" value="PHOSPHATASE, ORPHAN 1, 2"/>
    <property type="match status" value="1"/>
</dbReference>
<dbReference type="PIRSF" id="PIRSF031051">
    <property type="entry name" value="PyrdxlP_Pase_PHOSPHO2"/>
    <property type="match status" value="1"/>
</dbReference>
<keyword evidence="4" id="KW-0378">Hydrolase</keyword>
<feature type="binding site" evidence="8">
    <location>
        <position position="19"/>
    </location>
    <ligand>
        <name>Mg(2+)</name>
        <dbReference type="ChEBI" id="CHEBI:18420"/>
    </ligand>
</feature>
<evidence type="ECO:0000313" key="10">
    <source>
        <dbReference type="Proteomes" id="UP000261540"/>
    </source>
</evidence>
<evidence type="ECO:0000256" key="5">
    <source>
        <dbReference type="ARBA" id="ARBA00022842"/>
    </source>
</evidence>
<dbReference type="InterPro" id="IPR006384">
    <property type="entry name" value="HAD_hydro_PyrdxlP_Pase-like"/>
</dbReference>
<evidence type="ECO:0000256" key="7">
    <source>
        <dbReference type="PIRSR" id="PIRSR031051-2"/>
    </source>
</evidence>
<feature type="active site" description="Proton donor" evidence="6">
    <location>
        <position position="21"/>
    </location>
</feature>
<reference evidence="9" key="2">
    <citation type="submission" date="2025-09" db="UniProtKB">
        <authorList>
            <consortium name="Ensembl"/>
        </authorList>
    </citation>
    <scope>IDENTIFICATION</scope>
</reference>
<evidence type="ECO:0000256" key="1">
    <source>
        <dbReference type="ARBA" id="ARBA00001946"/>
    </source>
</evidence>
<evidence type="ECO:0000313" key="9">
    <source>
        <dbReference type="Ensembl" id="ENSPKIP00000006753.1"/>
    </source>
</evidence>
<keyword evidence="3 8" id="KW-0479">Metal-binding</keyword>
<protein>
    <submittedName>
        <fullName evidence="9">Phosphoethanolamine/phosphocholine phosphatase 1</fullName>
    </submittedName>
</protein>
<keyword evidence="5 8" id="KW-0460">Magnesium</keyword>
<proteinExistence type="inferred from homology"/>
<feature type="binding site" evidence="7">
    <location>
        <position position="30"/>
    </location>
    <ligand>
        <name>substrate</name>
    </ligand>
</feature>
<dbReference type="InterPro" id="IPR023214">
    <property type="entry name" value="HAD_sf"/>
</dbReference>
<dbReference type="AlphaFoldDB" id="A0A3B3QKV8"/>
<dbReference type="STRING" id="1676925.ENSPKIP00000006753"/>
<reference evidence="9" key="1">
    <citation type="submission" date="2025-08" db="UniProtKB">
        <authorList>
            <consortium name="Ensembl"/>
        </authorList>
    </citation>
    <scope>IDENTIFICATION</scope>
</reference>
<dbReference type="SUPFAM" id="SSF56784">
    <property type="entry name" value="HAD-like"/>
    <property type="match status" value="1"/>
</dbReference>
<dbReference type="GO" id="GO:0046872">
    <property type="term" value="F:metal ion binding"/>
    <property type="evidence" value="ECO:0007669"/>
    <property type="project" value="UniProtKB-KW"/>
</dbReference>
<accession>A0A3B3QKV8</accession>
<dbReference type="PANTHER" id="PTHR20889:SF2">
    <property type="entry name" value="PHOSPHOETHANOLAMINE_PHOSPHOCHOLINE PHOSPHATASE"/>
    <property type="match status" value="1"/>
</dbReference>
<dbReference type="GeneTree" id="ENSGT00390000007741"/>
<name>A0A3B3QKV8_9TELE</name>
<organism evidence="9 10">
    <name type="scientific">Paramormyrops kingsleyae</name>
    <dbReference type="NCBI Taxonomy" id="1676925"/>
    <lineage>
        <taxon>Eukaryota</taxon>
        <taxon>Metazoa</taxon>
        <taxon>Chordata</taxon>
        <taxon>Craniata</taxon>
        <taxon>Vertebrata</taxon>
        <taxon>Euteleostomi</taxon>
        <taxon>Actinopterygii</taxon>
        <taxon>Neopterygii</taxon>
        <taxon>Teleostei</taxon>
        <taxon>Osteoglossocephala</taxon>
        <taxon>Osteoglossomorpha</taxon>
        <taxon>Osteoglossiformes</taxon>
        <taxon>Mormyridae</taxon>
        <taxon>Paramormyrops</taxon>
    </lineage>
</organism>
<feature type="binding site" evidence="7">
    <location>
        <position position="110"/>
    </location>
    <ligand>
        <name>substrate</name>
    </ligand>
</feature>
<evidence type="ECO:0000256" key="3">
    <source>
        <dbReference type="ARBA" id="ARBA00022723"/>
    </source>
</evidence>
<evidence type="ECO:0000256" key="6">
    <source>
        <dbReference type="PIRSR" id="PIRSR031051-1"/>
    </source>
</evidence>
<dbReference type="Gene3D" id="3.40.50.1000">
    <property type="entry name" value="HAD superfamily/HAD-like"/>
    <property type="match status" value="1"/>
</dbReference>
<dbReference type="NCBIfam" id="TIGR01488">
    <property type="entry name" value="HAD-SF-IB"/>
    <property type="match status" value="1"/>
</dbReference>
<keyword evidence="10" id="KW-1185">Reference proteome</keyword>
<dbReference type="NCBIfam" id="TIGR01489">
    <property type="entry name" value="DKMTPPase-SF"/>
    <property type="match status" value="1"/>
</dbReference>
<dbReference type="Proteomes" id="UP000261540">
    <property type="component" value="Unplaced"/>
</dbReference>
<evidence type="ECO:0000256" key="8">
    <source>
        <dbReference type="PIRSR" id="PIRSR031051-3"/>
    </source>
</evidence>
<comment type="cofactor">
    <cofactor evidence="1 8">
        <name>Mg(2+)</name>
        <dbReference type="ChEBI" id="CHEBI:18420"/>
    </cofactor>
</comment>